<name>A0A9W6JZZ6_9HYPH</name>
<dbReference type="GO" id="GO:0004803">
    <property type="term" value="F:transposase activity"/>
    <property type="evidence" value="ECO:0007669"/>
    <property type="project" value="InterPro"/>
</dbReference>
<comment type="caution">
    <text evidence="2">The sequence shown here is derived from an EMBL/GenBank/DDBJ whole genome shotgun (WGS) entry which is preliminary data.</text>
</comment>
<evidence type="ECO:0000313" key="2">
    <source>
        <dbReference type="EMBL" id="GLK84443.1"/>
    </source>
</evidence>
<feature type="domain" description="Transposase IS4-like" evidence="1">
    <location>
        <begin position="106"/>
        <end position="200"/>
    </location>
</feature>
<protein>
    <recommendedName>
        <fullName evidence="1">Transposase IS4-like domain-containing protein</fullName>
    </recommendedName>
</protein>
<evidence type="ECO:0000259" key="1">
    <source>
        <dbReference type="Pfam" id="PF01609"/>
    </source>
</evidence>
<dbReference type="GO" id="GO:0003677">
    <property type="term" value="F:DNA binding"/>
    <property type="evidence" value="ECO:0007669"/>
    <property type="project" value="InterPro"/>
</dbReference>
<sequence length="245" mass="27058">MPDHSTFSKNRHGRFRDSDLLRELFETTVRRCIAEGLVGGEGFAADASLIKADANKQRSAEASEAVDWDDLARTRRSVREYLETLDEAAWGAASEAKPKFVSRSDPAAQWTGALKGHAFFAYATNYLIDLDHSVIVDVEASRAIRQAEVGSARTMLDRTQERFGLWPARLAADSAYGSAENLAWLVHERGIEPNIPVFDKSQRSDGTFSCSDFGYDHDRDLLHLPGREGAEAAPEGLSNRAPACR</sequence>
<reference evidence="2" key="1">
    <citation type="journal article" date="2014" name="Int. J. Syst. Evol. Microbiol.">
        <title>Complete genome sequence of Corynebacterium casei LMG S-19264T (=DSM 44701T), isolated from a smear-ripened cheese.</title>
        <authorList>
            <consortium name="US DOE Joint Genome Institute (JGI-PGF)"/>
            <person name="Walter F."/>
            <person name="Albersmeier A."/>
            <person name="Kalinowski J."/>
            <person name="Ruckert C."/>
        </authorList>
    </citation>
    <scope>NUCLEOTIDE SEQUENCE</scope>
    <source>
        <strain evidence="2">VKM B-2789</strain>
    </source>
</reference>
<dbReference type="InterPro" id="IPR002559">
    <property type="entry name" value="Transposase_11"/>
</dbReference>
<dbReference type="EMBL" id="BSFM01000012">
    <property type="protein sequence ID" value="GLK84443.1"/>
    <property type="molecule type" value="Genomic_DNA"/>
</dbReference>
<dbReference type="AlphaFoldDB" id="A0A9W6JZZ6"/>
<organism evidence="2 3">
    <name type="scientific">Ancylobacter defluvii</name>
    <dbReference type="NCBI Taxonomy" id="1282440"/>
    <lineage>
        <taxon>Bacteria</taxon>
        <taxon>Pseudomonadati</taxon>
        <taxon>Pseudomonadota</taxon>
        <taxon>Alphaproteobacteria</taxon>
        <taxon>Hyphomicrobiales</taxon>
        <taxon>Xanthobacteraceae</taxon>
        <taxon>Ancylobacter</taxon>
    </lineage>
</organism>
<gene>
    <name evidence="2" type="ORF">GCM10017653_25130</name>
</gene>
<dbReference type="GO" id="GO:0006313">
    <property type="term" value="P:DNA transposition"/>
    <property type="evidence" value="ECO:0007669"/>
    <property type="project" value="InterPro"/>
</dbReference>
<proteinExistence type="predicted"/>
<reference evidence="2" key="2">
    <citation type="submission" date="2023-01" db="EMBL/GenBank/DDBJ databases">
        <authorList>
            <person name="Sun Q."/>
            <person name="Evtushenko L."/>
        </authorList>
    </citation>
    <scope>NUCLEOTIDE SEQUENCE</scope>
    <source>
        <strain evidence="2">VKM B-2789</strain>
    </source>
</reference>
<dbReference type="Proteomes" id="UP001143330">
    <property type="component" value="Unassembled WGS sequence"/>
</dbReference>
<dbReference type="PANTHER" id="PTHR33408">
    <property type="entry name" value="TRANSPOSASE"/>
    <property type="match status" value="1"/>
</dbReference>
<dbReference type="Pfam" id="PF01609">
    <property type="entry name" value="DDE_Tnp_1"/>
    <property type="match status" value="1"/>
</dbReference>
<accession>A0A9W6JZZ6</accession>
<evidence type="ECO:0000313" key="3">
    <source>
        <dbReference type="Proteomes" id="UP001143330"/>
    </source>
</evidence>
<keyword evidence="3" id="KW-1185">Reference proteome</keyword>